<dbReference type="Proteomes" id="UP000337909">
    <property type="component" value="Unassembled WGS sequence"/>
</dbReference>
<sequence length="55" mass="5627">MILAASVTNLLPWGGPLARAAASLQVDTSELFVPLIPVMVVGLMAGLVTGRFGFG</sequence>
<organism evidence="2 3">
    <name type="scientific">Pseudomonas fluorescens</name>
    <dbReference type="NCBI Taxonomy" id="294"/>
    <lineage>
        <taxon>Bacteria</taxon>
        <taxon>Pseudomonadati</taxon>
        <taxon>Pseudomonadota</taxon>
        <taxon>Gammaproteobacteria</taxon>
        <taxon>Pseudomonadales</taxon>
        <taxon>Pseudomonadaceae</taxon>
        <taxon>Pseudomonas</taxon>
    </lineage>
</organism>
<reference evidence="2 3" key="1">
    <citation type="submission" date="2019-09" db="EMBL/GenBank/DDBJ databases">
        <authorList>
            <person name="Chandra G."/>
            <person name="Truman W A."/>
        </authorList>
    </citation>
    <scope>NUCLEOTIDE SEQUENCE [LARGE SCALE GENOMIC DNA]</scope>
    <source>
        <strain evidence="2">PS691</strain>
    </source>
</reference>
<gene>
    <name evidence="2" type="ORF">PS691_04152</name>
</gene>
<evidence type="ECO:0000313" key="2">
    <source>
        <dbReference type="EMBL" id="VVO20524.1"/>
    </source>
</evidence>
<keyword evidence="1" id="KW-1133">Transmembrane helix</keyword>
<keyword evidence="1" id="KW-0472">Membrane</keyword>
<accession>A0A5E7E3E9</accession>
<evidence type="ECO:0008006" key="4">
    <source>
        <dbReference type="Google" id="ProtNLM"/>
    </source>
</evidence>
<name>A0A5E7E3E9_PSEFL</name>
<protein>
    <recommendedName>
        <fullName evidence="4">Citrate transporter</fullName>
    </recommendedName>
</protein>
<keyword evidence="1" id="KW-0812">Transmembrane</keyword>
<evidence type="ECO:0000256" key="1">
    <source>
        <dbReference type="SAM" id="Phobius"/>
    </source>
</evidence>
<proteinExistence type="predicted"/>
<evidence type="ECO:0000313" key="3">
    <source>
        <dbReference type="Proteomes" id="UP000337909"/>
    </source>
</evidence>
<dbReference type="AlphaFoldDB" id="A0A5E7E3E9"/>
<dbReference type="EMBL" id="CABVHQ010000048">
    <property type="protein sequence ID" value="VVO20524.1"/>
    <property type="molecule type" value="Genomic_DNA"/>
</dbReference>
<feature type="transmembrane region" description="Helical" evidence="1">
    <location>
        <begin position="31"/>
        <end position="54"/>
    </location>
</feature>